<protein>
    <submittedName>
        <fullName evidence="3">Uncharacterized protein</fullName>
    </submittedName>
</protein>
<organism evidence="3 4">
    <name type="scientific">Leptomonas seymouri</name>
    <dbReference type="NCBI Taxonomy" id="5684"/>
    <lineage>
        <taxon>Eukaryota</taxon>
        <taxon>Discoba</taxon>
        <taxon>Euglenozoa</taxon>
        <taxon>Kinetoplastea</taxon>
        <taxon>Metakinetoplastina</taxon>
        <taxon>Trypanosomatida</taxon>
        <taxon>Trypanosomatidae</taxon>
        <taxon>Leishmaniinae</taxon>
        <taxon>Leptomonas</taxon>
    </lineage>
</organism>
<sequence>MPESPTRTPSSVRASSSPREHSLIITGVSALSSPTNDSAGTEATTTPSPLQRKHPAQRSTHTVVETLSDAEDKGRANQEAQHRVGSVSISSPAAPRQDFSAPDGLGDASVHINATAYADRRRLLNHITYLSTQLQRAQLQVEDLTRTVCVLRGLCGSGYQKNAGDDASAATSPSAPVAAVRAAVTVDATTAAVLAARKEAEVHAALQAALAVFDPAIAQAQIYRLDDALAQMGLLREAELAQLKKTTAALQEHRTLASHLSEEVARLRSRATTLEQQKQHAETQLTAATLELERLRHEELRLNQRVAGLQELAQDGTWMSNVRVVGQAKASPSPSLLAQLEEQERLARQELLLDIFWDPILIALDAGLTWITDCAALHQGAALAAAAELPRSSEEAAHESAARGTPPLEEAERLSLVRAGVLVDNAPPPTDDDLLLLRRQHEEVAELRARVQLLQDRNRIAELEKERLHALYENEMRRSERMAQDHVAQLQQAYDEVAKDRQCIMNKLKGEVEEQLRLAFEDGRAHEKNRMRSRSRPSKTVLRPSSGVS</sequence>
<reference evidence="3 4" key="1">
    <citation type="journal article" date="2015" name="PLoS Pathog.">
        <title>Leptomonas seymouri: Adaptations to the Dixenous Life Cycle Analyzed by Genome Sequencing, Transcriptome Profiling and Co-infection with Leishmania donovani.</title>
        <authorList>
            <person name="Kraeva N."/>
            <person name="Butenko A."/>
            <person name="Hlavacova J."/>
            <person name="Kostygov A."/>
            <person name="Myskova J."/>
            <person name="Grybchuk D."/>
            <person name="Lestinova T."/>
            <person name="Votypka J."/>
            <person name="Volf P."/>
            <person name="Opperdoes F."/>
            <person name="Flegontov P."/>
            <person name="Lukes J."/>
            <person name="Yurchenko V."/>
        </authorList>
    </citation>
    <scope>NUCLEOTIDE SEQUENCE [LARGE SCALE GENOMIC DNA]</scope>
    <source>
        <strain evidence="3 4">ATCC 30220</strain>
    </source>
</reference>
<keyword evidence="4" id="KW-1185">Reference proteome</keyword>
<dbReference type="OMA" id="LYHITYL"/>
<gene>
    <name evidence="3" type="ORF">ABL78_6583</name>
</gene>
<feature type="compositionally biased region" description="Polar residues" evidence="2">
    <location>
        <begin position="1"/>
        <end position="17"/>
    </location>
</feature>
<dbReference type="VEuPathDB" id="TriTrypDB:Lsey_0265_0140"/>
<feature type="compositionally biased region" description="Basic and acidic residues" evidence="2">
    <location>
        <begin position="521"/>
        <end position="530"/>
    </location>
</feature>
<feature type="coiled-coil region" evidence="1">
    <location>
        <begin position="250"/>
        <end position="312"/>
    </location>
</feature>
<feature type="region of interest" description="Disordered" evidence="2">
    <location>
        <begin position="521"/>
        <end position="549"/>
    </location>
</feature>
<accession>A0A0N0P3P7</accession>
<keyword evidence="1" id="KW-0175">Coiled coil</keyword>
<feature type="compositionally biased region" description="Polar residues" evidence="2">
    <location>
        <begin position="29"/>
        <end position="49"/>
    </location>
</feature>
<dbReference type="AlphaFoldDB" id="A0A0N0P3P7"/>
<evidence type="ECO:0000256" key="2">
    <source>
        <dbReference type="SAM" id="MobiDB-lite"/>
    </source>
</evidence>
<evidence type="ECO:0000313" key="3">
    <source>
        <dbReference type="EMBL" id="KPI84376.1"/>
    </source>
</evidence>
<proteinExistence type="predicted"/>
<evidence type="ECO:0000256" key="1">
    <source>
        <dbReference type="SAM" id="Coils"/>
    </source>
</evidence>
<dbReference type="EMBL" id="LJSK01000265">
    <property type="protein sequence ID" value="KPI84376.1"/>
    <property type="molecule type" value="Genomic_DNA"/>
</dbReference>
<feature type="region of interest" description="Disordered" evidence="2">
    <location>
        <begin position="1"/>
        <end position="106"/>
    </location>
</feature>
<evidence type="ECO:0000313" key="4">
    <source>
        <dbReference type="Proteomes" id="UP000038009"/>
    </source>
</evidence>
<name>A0A0N0P3P7_LEPSE</name>
<feature type="compositionally biased region" description="Basic and acidic residues" evidence="2">
    <location>
        <begin position="70"/>
        <end position="82"/>
    </location>
</feature>
<dbReference type="OrthoDB" id="249581at2759"/>
<comment type="caution">
    <text evidence="3">The sequence shown here is derived from an EMBL/GenBank/DDBJ whole genome shotgun (WGS) entry which is preliminary data.</text>
</comment>
<dbReference type="Proteomes" id="UP000038009">
    <property type="component" value="Unassembled WGS sequence"/>
</dbReference>
<feature type="coiled-coil region" evidence="1">
    <location>
        <begin position="437"/>
        <end position="471"/>
    </location>
</feature>